<dbReference type="Proteomes" id="UP001181693">
    <property type="component" value="Unassembled WGS sequence"/>
</dbReference>
<evidence type="ECO:0000313" key="2">
    <source>
        <dbReference type="Proteomes" id="UP001181693"/>
    </source>
</evidence>
<accession>A0AAV3B779</accession>
<comment type="caution">
    <text evidence="1">The sequence shown here is derived from an EMBL/GenBank/DDBJ whole genome shotgun (WGS) entry which is preliminary data.</text>
</comment>
<name>A0AAV3B779_PYXAD</name>
<sequence>MPASLKNDMLQFESVVNLLLHIPDYIKCRDHHLNSLYKYSTKRTHTENITEHTESLHKLRPGNHTKFYDSGLYGFTNYGSKLG</sequence>
<organism evidence="1 2">
    <name type="scientific">Pyxicephalus adspersus</name>
    <name type="common">African bullfrog</name>
    <dbReference type="NCBI Taxonomy" id="30357"/>
    <lineage>
        <taxon>Eukaryota</taxon>
        <taxon>Metazoa</taxon>
        <taxon>Chordata</taxon>
        <taxon>Craniata</taxon>
        <taxon>Vertebrata</taxon>
        <taxon>Euteleostomi</taxon>
        <taxon>Amphibia</taxon>
        <taxon>Batrachia</taxon>
        <taxon>Anura</taxon>
        <taxon>Neobatrachia</taxon>
        <taxon>Ranoidea</taxon>
        <taxon>Pyxicephalidae</taxon>
        <taxon>Pyxicephalinae</taxon>
        <taxon>Pyxicephalus</taxon>
    </lineage>
</organism>
<dbReference type="EMBL" id="DYDO01000001">
    <property type="protein sequence ID" value="DBA34233.1"/>
    <property type="molecule type" value="Genomic_DNA"/>
</dbReference>
<protein>
    <submittedName>
        <fullName evidence="1">Uncharacterized protein</fullName>
    </submittedName>
</protein>
<evidence type="ECO:0000313" key="1">
    <source>
        <dbReference type="EMBL" id="DBA34233.1"/>
    </source>
</evidence>
<proteinExistence type="predicted"/>
<keyword evidence="2" id="KW-1185">Reference proteome</keyword>
<reference evidence="1" key="1">
    <citation type="thesis" date="2020" institute="ProQuest LLC" country="789 East Eisenhower Parkway, Ann Arbor, MI, USA">
        <title>Comparative Genomics and Chromosome Evolution.</title>
        <authorList>
            <person name="Mudd A.B."/>
        </authorList>
    </citation>
    <scope>NUCLEOTIDE SEQUENCE</scope>
    <source>
        <strain evidence="1">1538</strain>
        <tissue evidence="1">Blood</tissue>
    </source>
</reference>
<gene>
    <name evidence="1" type="ORF">GDO54_001812</name>
</gene>
<dbReference type="AlphaFoldDB" id="A0AAV3B779"/>